<feature type="region of interest" description="Disordered" evidence="1">
    <location>
        <begin position="1"/>
        <end position="23"/>
    </location>
</feature>
<name>A0A6C0AIW8_9ZZZZ</name>
<reference evidence="2" key="1">
    <citation type="journal article" date="2020" name="Nature">
        <title>Giant virus diversity and host interactions through global metagenomics.</title>
        <authorList>
            <person name="Schulz F."/>
            <person name="Roux S."/>
            <person name="Paez-Espino D."/>
            <person name="Jungbluth S."/>
            <person name="Walsh D.A."/>
            <person name="Denef V.J."/>
            <person name="McMahon K.D."/>
            <person name="Konstantinidis K.T."/>
            <person name="Eloe-Fadrosh E.A."/>
            <person name="Kyrpides N.C."/>
            <person name="Woyke T."/>
        </authorList>
    </citation>
    <scope>NUCLEOTIDE SEQUENCE</scope>
    <source>
        <strain evidence="2">GVMAG-S-1035303-20</strain>
    </source>
</reference>
<proteinExistence type="predicted"/>
<evidence type="ECO:0000313" key="2">
    <source>
        <dbReference type="EMBL" id="QHS79672.1"/>
    </source>
</evidence>
<organism evidence="2">
    <name type="scientific">viral metagenome</name>
    <dbReference type="NCBI Taxonomy" id="1070528"/>
    <lineage>
        <taxon>unclassified sequences</taxon>
        <taxon>metagenomes</taxon>
        <taxon>organismal metagenomes</taxon>
    </lineage>
</organism>
<dbReference type="EMBL" id="MN740650">
    <property type="protein sequence ID" value="QHS79672.1"/>
    <property type="molecule type" value="Genomic_DNA"/>
</dbReference>
<dbReference type="AlphaFoldDB" id="A0A6C0AIW8"/>
<sequence>MPTVQSFGSWKTGGPAADSGDLTANRRKRAEYLDYLNAQTNIRTPATPVAYGPAATWVGPVPFGSTALTLGYAGGGPIRKTFNLGVVLANSRKDRVAFCNACNDFTLASTR</sequence>
<accession>A0A6C0AIW8</accession>
<evidence type="ECO:0000256" key="1">
    <source>
        <dbReference type="SAM" id="MobiDB-lite"/>
    </source>
</evidence>
<protein>
    <submittedName>
        <fullName evidence="2">Uncharacterized protein</fullName>
    </submittedName>
</protein>